<dbReference type="NCBIfam" id="TIGR01783">
    <property type="entry name" value="TonB-siderophor"/>
    <property type="match status" value="1"/>
</dbReference>
<dbReference type="PANTHER" id="PTHR32552">
    <property type="entry name" value="FERRICHROME IRON RECEPTOR-RELATED"/>
    <property type="match status" value="1"/>
</dbReference>
<feature type="domain" description="TonB-dependent receptor-like beta-barrel" evidence="17">
    <location>
        <begin position="223"/>
        <end position="683"/>
    </location>
</feature>
<dbReference type="Pfam" id="PF07715">
    <property type="entry name" value="Plug"/>
    <property type="match status" value="1"/>
</dbReference>
<evidence type="ECO:0000256" key="10">
    <source>
        <dbReference type="ARBA" id="ARBA00023077"/>
    </source>
</evidence>
<dbReference type="EMBL" id="JBAJJM010000004">
    <property type="protein sequence ID" value="MEG9475296.1"/>
    <property type="molecule type" value="Genomic_DNA"/>
</dbReference>
<keyword evidence="9" id="KW-0406">Ion transport</keyword>
<evidence type="ECO:0000256" key="3">
    <source>
        <dbReference type="ARBA" id="ARBA00022448"/>
    </source>
</evidence>
<evidence type="ECO:0000259" key="17">
    <source>
        <dbReference type="Pfam" id="PF00593"/>
    </source>
</evidence>
<keyword evidence="13 14" id="KW-0998">Cell outer membrane</keyword>
<evidence type="ECO:0000256" key="8">
    <source>
        <dbReference type="ARBA" id="ARBA00023004"/>
    </source>
</evidence>
<keyword evidence="7 16" id="KW-0732">Signal</keyword>
<feature type="domain" description="TonB-dependent receptor plug" evidence="18">
    <location>
        <begin position="53"/>
        <end position="147"/>
    </location>
</feature>
<dbReference type="InterPro" id="IPR036942">
    <property type="entry name" value="Beta-barrel_TonB_sf"/>
</dbReference>
<evidence type="ECO:0000256" key="4">
    <source>
        <dbReference type="ARBA" id="ARBA00022452"/>
    </source>
</evidence>
<evidence type="ECO:0000259" key="18">
    <source>
        <dbReference type="Pfam" id="PF07715"/>
    </source>
</evidence>
<dbReference type="Gene3D" id="2.40.170.20">
    <property type="entry name" value="TonB-dependent receptor, beta-barrel domain"/>
    <property type="match status" value="1"/>
</dbReference>
<dbReference type="Pfam" id="PF00593">
    <property type="entry name" value="TonB_dep_Rec_b-barrel"/>
    <property type="match status" value="1"/>
</dbReference>
<keyword evidence="10 15" id="KW-0798">TonB box</keyword>
<keyword evidence="6 14" id="KW-0812">Transmembrane</keyword>
<evidence type="ECO:0000256" key="11">
    <source>
        <dbReference type="ARBA" id="ARBA00023136"/>
    </source>
</evidence>
<reference evidence="19" key="1">
    <citation type="submission" date="2023-12" db="EMBL/GenBank/DDBJ databases">
        <title>Mannheima indologenes sp. nov. proposed for Clade V organisms of Mannheimia.</title>
        <authorList>
            <person name="Christensen H."/>
        </authorList>
    </citation>
    <scope>NUCLEOTIDE SEQUENCE</scope>
    <source>
        <strain evidence="19">M14.4</strain>
    </source>
</reference>
<dbReference type="InterPro" id="IPR000531">
    <property type="entry name" value="Beta-barrel_TonB"/>
</dbReference>
<feature type="signal peptide" evidence="16">
    <location>
        <begin position="1"/>
        <end position="24"/>
    </location>
</feature>
<evidence type="ECO:0000256" key="14">
    <source>
        <dbReference type="PROSITE-ProRule" id="PRU01360"/>
    </source>
</evidence>
<keyword evidence="3 14" id="KW-0813">Transport</keyword>
<keyword evidence="5" id="KW-0410">Iron transport</keyword>
<gene>
    <name evidence="19" type="ORF">V6W77_03280</name>
</gene>
<dbReference type="RefSeq" id="WP_334253766.1">
    <property type="nucleotide sequence ID" value="NZ_JBAJJM010000004.1"/>
</dbReference>
<keyword evidence="12 19" id="KW-0675">Receptor</keyword>
<organism evidence="19 20">
    <name type="scientific">Mannheimia indoligenes</name>
    <dbReference type="NCBI Taxonomy" id="3103145"/>
    <lineage>
        <taxon>Bacteria</taxon>
        <taxon>Pseudomonadati</taxon>
        <taxon>Pseudomonadota</taxon>
        <taxon>Gammaproteobacteria</taxon>
        <taxon>Pasteurellales</taxon>
        <taxon>Pasteurellaceae</taxon>
        <taxon>Mannheimia</taxon>
    </lineage>
</organism>
<evidence type="ECO:0000256" key="5">
    <source>
        <dbReference type="ARBA" id="ARBA00022496"/>
    </source>
</evidence>
<evidence type="ECO:0000256" key="7">
    <source>
        <dbReference type="ARBA" id="ARBA00022729"/>
    </source>
</evidence>
<keyword evidence="4 14" id="KW-1134">Transmembrane beta strand</keyword>
<evidence type="ECO:0000256" key="6">
    <source>
        <dbReference type="ARBA" id="ARBA00022692"/>
    </source>
</evidence>
<evidence type="ECO:0000256" key="15">
    <source>
        <dbReference type="RuleBase" id="RU003357"/>
    </source>
</evidence>
<comment type="caution">
    <text evidence="19">The sequence shown here is derived from an EMBL/GenBank/DDBJ whole genome shotgun (WGS) entry which is preliminary data.</text>
</comment>
<evidence type="ECO:0000256" key="16">
    <source>
        <dbReference type="SAM" id="SignalP"/>
    </source>
</evidence>
<evidence type="ECO:0000256" key="1">
    <source>
        <dbReference type="ARBA" id="ARBA00004571"/>
    </source>
</evidence>
<name>A0ABU7ZCT7_9PAST</name>
<keyword evidence="20" id="KW-1185">Reference proteome</keyword>
<accession>A0ABU7ZCT7</accession>
<dbReference type="Gene3D" id="2.170.130.10">
    <property type="entry name" value="TonB-dependent receptor, plug domain"/>
    <property type="match status" value="1"/>
</dbReference>
<comment type="subcellular location">
    <subcellularLocation>
        <location evidence="1 14">Cell outer membrane</location>
        <topology evidence="1 14">Multi-pass membrane protein</topology>
    </subcellularLocation>
</comment>
<feature type="chain" id="PRO_5045491348" evidence="16">
    <location>
        <begin position="25"/>
        <end position="712"/>
    </location>
</feature>
<dbReference type="PROSITE" id="PS52016">
    <property type="entry name" value="TONB_DEPENDENT_REC_3"/>
    <property type="match status" value="1"/>
</dbReference>
<evidence type="ECO:0000256" key="2">
    <source>
        <dbReference type="ARBA" id="ARBA00009810"/>
    </source>
</evidence>
<dbReference type="Proteomes" id="UP001432017">
    <property type="component" value="Unassembled WGS sequence"/>
</dbReference>
<keyword evidence="8" id="KW-0408">Iron</keyword>
<evidence type="ECO:0000256" key="12">
    <source>
        <dbReference type="ARBA" id="ARBA00023170"/>
    </source>
</evidence>
<dbReference type="CDD" id="cd01347">
    <property type="entry name" value="ligand_gated_channel"/>
    <property type="match status" value="1"/>
</dbReference>
<evidence type="ECO:0000256" key="9">
    <source>
        <dbReference type="ARBA" id="ARBA00023065"/>
    </source>
</evidence>
<keyword evidence="11 14" id="KW-0472">Membrane</keyword>
<evidence type="ECO:0000256" key="13">
    <source>
        <dbReference type="ARBA" id="ARBA00023237"/>
    </source>
</evidence>
<dbReference type="PANTHER" id="PTHR32552:SF68">
    <property type="entry name" value="FERRICHROME OUTER MEMBRANE TRANSPORTER_PHAGE RECEPTOR"/>
    <property type="match status" value="1"/>
</dbReference>
<sequence length="712" mass="79341">MKKTFIYTAITQSVLIAIAQNAIANEQVTQLDEVSVVAGSMYKMGEVPFHQAKSAVAVTREQLDDQKVDKVDEIAKYQAGFANQVFGNDTNTNWFRVRGAEVSQAVNGLPTFSYGFFTPYVDSFGLEAVEITKGADSMTFGAANGGGLINYVSKRAHREKIGQGELKTTFGSHNQYGFAADYTGKILNDENLRYRLVASYLGRDGDWYLTDNQTLYVAPTVEWDISDKTRFTLLTSYQRDHGTPSSNFYPAYGTLVPAANGYIDRSTNLGDPVNDTETNRQYSVGYEFSHNFDNGLRLNSSYRYQHAQNFHRGSYPFSTVDANGNVERGVVYNNGKAISHTLDNHLSWDYNNDWLKNTLLVGVDYRHNRVDTMYSPDGWAWGSTASLYGNAYATSPTNIYNPQIGWGKAQDTKFDTQHYMLKGRQLGFYLQNNARLADKYILGLGVRHDRSNVSEGNLSEDAKYNVTSYSGSFMYEAPLGLNPYFSYSESFNMPLGVSGVNKLYDPQITRQYELGVKYLPTWLDGTISVAGFRAKDTGALQSKDGGVTVSSGDPIYRKGLEVQLDANLTENWNATLAYTYTKSETKVATDHTYNTGLAMGTKYRNQYIPTNILSAKTAYTFNNGVLSGLTLGAGIRHIGHSVATKSLYSNYSHYRVPSATVVDLMARYAITPSWIAQVNVDNVGNRRYVAACDFYCYYGAERKISGSLSYKF</sequence>
<comment type="similarity">
    <text evidence="2 14 15">Belongs to the TonB-dependent receptor family.</text>
</comment>
<dbReference type="InterPro" id="IPR037066">
    <property type="entry name" value="Plug_dom_sf"/>
</dbReference>
<proteinExistence type="inferred from homology"/>
<protein>
    <submittedName>
        <fullName evidence="19">TonB-dependent siderophore receptor</fullName>
    </submittedName>
</protein>
<evidence type="ECO:0000313" key="20">
    <source>
        <dbReference type="Proteomes" id="UP001432017"/>
    </source>
</evidence>
<dbReference type="InterPro" id="IPR039426">
    <property type="entry name" value="TonB-dep_rcpt-like"/>
</dbReference>
<dbReference type="SUPFAM" id="SSF56935">
    <property type="entry name" value="Porins"/>
    <property type="match status" value="1"/>
</dbReference>
<dbReference type="InterPro" id="IPR010105">
    <property type="entry name" value="TonB_sidphr_rcpt"/>
</dbReference>
<dbReference type="InterPro" id="IPR012910">
    <property type="entry name" value="Plug_dom"/>
</dbReference>
<evidence type="ECO:0000313" key="19">
    <source>
        <dbReference type="EMBL" id="MEG9475296.1"/>
    </source>
</evidence>